<feature type="compositionally biased region" description="Basic and acidic residues" evidence="5">
    <location>
        <begin position="413"/>
        <end position="434"/>
    </location>
</feature>
<feature type="compositionally biased region" description="Low complexity" evidence="5">
    <location>
        <begin position="153"/>
        <end position="174"/>
    </location>
</feature>
<feature type="region of interest" description="Disordered" evidence="5">
    <location>
        <begin position="139"/>
        <end position="626"/>
    </location>
</feature>
<accession>A0AA43QMB9</accession>
<gene>
    <name evidence="7" type="ORF">OHK93_007258</name>
</gene>
<evidence type="ECO:0000256" key="5">
    <source>
        <dbReference type="SAM" id="MobiDB-lite"/>
    </source>
</evidence>
<name>A0AA43QMB9_9LECA</name>
<feature type="compositionally biased region" description="Polar residues" evidence="5">
    <location>
        <begin position="562"/>
        <end position="581"/>
    </location>
</feature>
<feature type="compositionally biased region" description="Basic and acidic residues" evidence="5">
    <location>
        <begin position="197"/>
        <end position="206"/>
    </location>
</feature>
<dbReference type="GO" id="GO:0006281">
    <property type="term" value="P:DNA repair"/>
    <property type="evidence" value="ECO:0007669"/>
    <property type="project" value="InterPro"/>
</dbReference>
<evidence type="ECO:0000259" key="6">
    <source>
        <dbReference type="Pfam" id="PF08573"/>
    </source>
</evidence>
<feature type="coiled-coil region" evidence="4">
    <location>
        <begin position="34"/>
        <end position="115"/>
    </location>
</feature>
<dbReference type="Proteomes" id="UP001161017">
    <property type="component" value="Unassembled WGS sequence"/>
</dbReference>
<proteinExistence type="predicted"/>
<feature type="compositionally biased region" description="Polar residues" evidence="5">
    <location>
        <begin position="242"/>
        <end position="254"/>
    </location>
</feature>
<keyword evidence="2" id="KW-0227">DNA damage</keyword>
<dbReference type="Pfam" id="PF08573">
    <property type="entry name" value="SAE2"/>
    <property type="match status" value="1"/>
</dbReference>
<feature type="compositionally biased region" description="Polar residues" evidence="5">
    <location>
        <begin position="214"/>
        <end position="231"/>
    </location>
</feature>
<dbReference type="AlphaFoldDB" id="A0AA43QMB9"/>
<keyword evidence="3" id="KW-0539">Nucleus</keyword>
<sequence>MESLESFEAAVGDAVKVEISKLREQLSWDKQAHLEQLEGQRQKFKRELNAKTTLVQELQDENNNLRDRLESAKSTPTSCPVTVLVQENEDLKSELRKYKEEYIILSQTKDVLEKNYSFLREVQVEWKAFYQAWQNREGLSDRRSSSLVPPKYPGSSLSPFHSSRPSSSRQKSPNSPTPKEQDPLGPSDFPATQAACRPDEVPKIDDAADMAETAASSTSNISQPHTASLSPQEADDAELPRSTKTSGSDATLGSSPIIISERSLKKPKPSKRPTPDISIHEDATAGARSIENLKTEDVASSPLQPLRNVNSQGKTGESLDLDEYRGTLYTPRKRQRLHEVSPELQTPQLPSAVVDPQAEAPRDGMSSNSGLAKRLKSRAMPRPYKSIYDMPLSSPSSEPSQPSAAMEPGLEEFEGHHHNPDMEQEKPVVSRDEAGLATSAIDQVKGHEMIRDVPTPPSGPPRTSDGRMLYPPSRRDRGAAAVPDVAEDGEPAMSLRRRSLEQAKASSRSSSVSSTSPKGSLARPNAYRRLAPMLNRRPAPKSPLTLPKAQPTHRIDDLPTPLKQTRQSSTDRPITPQSLPATKNKLAVPTTSKSARPASSKRNSPITYSNKRATVNTSERSLVGPEDEPIRARPVHRLRLEDFKLNPKHSEYAFNEILRKHDEKKARVGCTDPFCQRCKDLRKFAEASNLGIPKTPGMFDSSPPDGSDKAAEERLMLEYLGGDASRLGQMQEEEKAELLLKAKTKQFADQFGKHRQTYTRAPETAGYWNMDFPSTQENERDREENKVIERMKIEERWQEALRGGMWIFADET</sequence>
<feature type="domain" description="DNA endonuclease activator Ctp1 C-terminal" evidence="6">
    <location>
        <begin position="653"/>
        <end position="777"/>
    </location>
</feature>
<protein>
    <recommendedName>
        <fullName evidence="6">DNA endonuclease activator Ctp1 C-terminal domain-containing protein</fullName>
    </recommendedName>
</protein>
<dbReference type="EMBL" id="JAPUFD010000006">
    <property type="protein sequence ID" value="MDI1487984.1"/>
    <property type="molecule type" value="Genomic_DNA"/>
</dbReference>
<evidence type="ECO:0000256" key="4">
    <source>
        <dbReference type="SAM" id="Coils"/>
    </source>
</evidence>
<comment type="subcellular location">
    <subcellularLocation>
        <location evidence="1">Nucleus</location>
    </subcellularLocation>
</comment>
<evidence type="ECO:0000256" key="1">
    <source>
        <dbReference type="ARBA" id="ARBA00004123"/>
    </source>
</evidence>
<feature type="compositionally biased region" description="Low complexity" evidence="5">
    <location>
        <begin position="390"/>
        <end position="408"/>
    </location>
</feature>
<feature type="compositionally biased region" description="Low complexity" evidence="5">
    <location>
        <begin position="506"/>
        <end position="520"/>
    </location>
</feature>
<feature type="compositionally biased region" description="Polar residues" evidence="5">
    <location>
        <begin position="600"/>
        <end position="620"/>
    </location>
</feature>
<organism evidence="7 8">
    <name type="scientific">Ramalina farinacea</name>
    <dbReference type="NCBI Taxonomy" id="258253"/>
    <lineage>
        <taxon>Eukaryota</taxon>
        <taxon>Fungi</taxon>
        <taxon>Dikarya</taxon>
        <taxon>Ascomycota</taxon>
        <taxon>Pezizomycotina</taxon>
        <taxon>Lecanoromycetes</taxon>
        <taxon>OSLEUM clade</taxon>
        <taxon>Lecanoromycetidae</taxon>
        <taxon>Lecanorales</taxon>
        <taxon>Lecanorineae</taxon>
        <taxon>Ramalinaceae</taxon>
        <taxon>Ramalina</taxon>
    </lineage>
</organism>
<reference evidence="7" key="1">
    <citation type="journal article" date="2023" name="Genome Biol. Evol.">
        <title>First Whole Genome Sequence and Flow Cytometry Genome Size Data for the Lichen-Forming Fungus Ramalina farinacea (Ascomycota).</title>
        <authorList>
            <person name="Llewellyn T."/>
            <person name="Mian S."/>
            <person name="Hill R."/>
            <person name="Leitch I.J."/>
            <person name="Gaya E."/>
        </authorList>
    </citation>
    <scope>NUCLEOTIDE SEQUENCE</scope>
    <source>
        <strain evidence="7">LIQ254RAFAR</strain>
    </source>
</reference>
<evidence type="ECO:0000256" key="3">
    <source>
        <dbReference type="ARBA" id="ARBA00023242"/>
    </source>
</evidence>
<evidence type="ECO:0000313" key="7">
    <source>
        <dbReference type="EMBL" id="MDI1487984.1"/>
    </source>
</evidence>
<keyword evidence="8" id="KW-1185">Reference proteome</keyword>
<comment type="caution">
    <text evidence="7">The sequence shown here is derived from an EMBL/GenBank/DDBJ whole genome shotgun (WGS) entry which is preliminary data.</text>
</comment>
<feature type="compositionally biased region" description="Polar residues" evidence="5">
    <location>
        <begin position="301"/>
        <end position="315"/>
    </location>
</feature>
<evidence type="ECO:0000256" key="2">
    <source>
        <dbReference type="ARBA" id="ARBA00022763"/>
    </source>
</evidence>
<dbReference type="GO" id="GO:0005634">
    <property type="term" value="C:nucleus"/>
    <property type="evidence" value="ECO:0007669"/>
    <property type="project" value="UniProtKB-SubCell"/>
</dbReference>
<dbReference type="InterPro" id="IPR013882">
    <property type="entry name" value="Ctp1_C"/>
</dbReference>
<evidence type="ECO:0000313" key="8">
    <source>
        <dbReference type="Proteomes" id="UP001161017"/>
    </source>
</evidence>
<keyword evidence="4" id="KW-0175">Coiled coil</keyword>